<accession>A0A9J6G7S8</accession>
<dbReference type="PANTHER" id="PTHR11733">
    <property type="entry name" value="ZINC METALLOPROTEASE FAMILY M13 NEPRILYSIN-RELATED"/>
    <property type="match status" value="1"/>
</dbReference>
<dbReference type="GO" id="GO:0005886">
    <property type="term" value="C:plasma membrane"/>
    <property type="evidence" value="ECO:0007669"/>
    <property type="project" value="TreeGrafter"/>
</dbReference>
<dbReference type="Pfam" id="PF01431">
    <property type="entry name" value="Peptidase_M13"/>
    <property type="match status" value="1"/>
</dbReference>
<dbReference type="InterPro" id="IPR024079">
    <property type="entry name" value="MetalloPept_cat_dom_sf"/>
</dbReference>
<proteinExistence type="predicted"/>
<dbReference type="Proteomes" id="UP000821853">
    <property type="component" value="Chromosome 3"/>
</dbReference>
<protein>
    <recommendedName>
        <fullName evidence="1">Peptidase M13 C-terminal domain-containing protein</fullName>
    </recommendedName>
</protein>
<sequence>MDNVHSSILGNLSEAAVASARSSAKPWLGDVRDLGQFSDQLGQEDWLGAFRSAFDVVKLPIELEDRVFVSDVGVLEAIDSLFHAHPPEDIQAHIAWWVAQVLGPLADPRLFRVLGAMKGFGPVAQAIMCALQVESVYNVLLAVVDRERLTALSRTTVTGLCEGLRNVALRKAASSPWLDDVAKSVFAEVVPTTETVFWPESLYAGDLKDLYGEDDPPPHKGFMERWNSSRLSLHRSLGSAVRERASRVFRADFVRLASHDPIRRVISLWSALFSVPFEADGATSAMLYGGLGFIYAKELFRLVHSAAAIRKRPNNATSGGATPNHGAETIATAVLDVGAPYVERSTTTKYTCGTGECSGSTNNSVAHSSEVVDNINFRNIRNAGNIDNGESSPRHDQPLTWTAGVTSWGINSDGTSTSLSSSPACLEEGVFPDLPALETTYEAYQRNRRDEEDVPLDGLETYTPEQLFLMTVCHASCQVSSDPREGVSEACTIAMKNFKPFSVAFHCPQGSPMNPSERCDFL</sequence>
<dbReference type="InterPro" id="IPR018497">
    <property type="entry name" value="Peptidase_M13_C"/>
</dbReference>
<gene>
    <name evidence="2" type="ORF">HPB48_020548</name>
</gene>
<feature type="domain" description="Peptidase M13 C-terminal" evidence="1">
    <location>
        <begin position="432"/>
        <end position="520"/>
    </location>
</feature>
<dbReference type="InterPro" id="IPR000718">
    <property type="entry name" value="Peptidase_M13"/>
</dbReference>
<dbReference type="AlphaFoldDB" id="A0A9J6G7S8"/>
<dbReference type="GO" id="GO:0004222">
    <property type="term" value="F:metalloendopeptidase activity"/>
    <property type="evidence" value="ECO:0007669"/>
    <property type="project" value="InterPro"/>
</dbReference>
<dbReference type="Gene3D" id="1.10.1380.10">
    <property type="entry name" value="Neutral endopeptidase , domain2"/>
    <property type="match status" value="1"/>
</dbReference>
<name>A0A9J6G7S8_HAELO</name>
<keyword evidence="3" id="KW-1185">Reference proteome</keyword>
<evidence type="ECO:0000313" key="2">
    <source>
        <dbReference type="EMBL" id="KAH9370492.1"/>
    </source>
</evidence>
<dbReference type="OrthoDB" id="10381724at2759"/>
<evidence type="ECO:0000313" key="3">
    <source>
        <dbReference type="Proteomes" id="UP000821853"/>
    </source>
</evidence>
<dbReference type="PANTHER" id="PTHR11733:SF241">
    <property type="entry name" value="GH26575P-RELATED"/>
    <property type="match status" value="1"/>
</dbReference>
<dbReference type="GO" id="GO:0016485">
    <property type="term" value="P:protein processing"/>
    <property type="evidence" value="ECO:0007669"/>
    <property type="project" value="TreeGrafter"/>
</dbReference>
<reference evidence="2 3" key="1">
    <citation type="journal article" date="2020" name="Cell">
        <title>Large-Scale Comparative Analyses of Tick Genomes Elucidate Their Genetic Diversity and Vector Capacities.</title>
        <authorList>
            <consortium name="Tick Genome and Microbiome Consortium (TIGMIC)"/>
            <person name="Jia N."/>
            <person name="Wang J."/>
            <person name="Shi W."/>
            <person name="Du L."/>
            <person name="Sun Y."/>
            <person name="Zhan W."/>
            <person name="Jiang J.F."/>
            <person name="Wang Q."/>
            <person name="Zhang B."/>
            <person name="Ji P."/>
            <person name="Bell-Sakyi L."/>
            <person name="Cui X.M."/>
            <person name="Yuan T.T."/>
            <person name="Jiang B.G."/>
            <person name="Yang W.F."/>
            <person name="Lam T.T."/>
            <person name="Chang Q.C."/>
            <person name="Ding S.J."/>
            <person name="Wang X.J."/>
            <person name="Zhu J.G."/>
            <person name="Ruan X.D."/>
            <person name="Zhao L."/>
            <person name="Wei J.T."/>
            <person name="Ye R.Z."/>
            <person name="Que T.C."/>
            <person name="Du C.H."/>
            <person name="Zhou Y.H."/>
            <person name="Cheng J.X."/>
            <person name="Dai P.F."/>
            <person name="Guo W.B."/>
            <person name="Han X.H."/>
            <person name="Huang E.J."/>
            <person name="Li L.F."/>
            <person name="Wei W."/>
            <person name="Gao Y.C."/>
            <person name="Liu J.Z."/>
            <person name="Shao H.Z."/>
            <person name="Wang X."/>
            <person name="Wang C.C."/>
            <person name="Yang T.C."/>
            <person name="Huo Q.B."/>
            <person name="Li W."/>
            <person name="Chen H.Y."/>
            <person name="Chen S.E."/>
            <person name="Zhou L.G."/>
            <person name="Ni X.B."/>
            <person name="Tian J.H."/>
            <person name="Sheng Y."/>
            <person name="Liu T."/>
            <person name="Pan Y.S."/>
            <person name="Xia L.Y."/>
            <person name="Li J."/>
            <person name="Zhao F."/>
            <person name="Cao W.C."/>
        </authorList>
    </citation>
    <scope>NUCLEOTIDE SEQUENCE [LARGE SCALE GENOMIC DNA]</scope>
    <source>
        <strain evidence="2">HaeL-2018</strain>
    </source>
</reference>
<dbReference type="Gene3D" id="3.40.390.10">
    <property type="entry name" value="Collagenase (Catalytic Domain)"/>
    <property type="match status" value="2"/>
</dbReference>
<dbReference type="PROSITE" id="PS51885">
    <property type="entry name" value="NEPRILYSIN"/>
    <property type="match status" value="1"/>
</dbReference>
<dbReference type="SUPFAM" id="SSF55486">
    <property type="entry name" value="Metalloproteases ('zincins'), catalytic domain"/>
    <property type="match status" value="2"/>
</dbReference>
<organism evidence="2 3">
    <name type="scientific">Haemaphysalis longicornis</name>
    <name type="common">Bush tick</name>
    <dbReference type="NCBI Taxonomy" id="44386"/>
    <lineage>
        <taxon>Eukaryota</taxon>
        <taxon>Metazoa</taxon>
        <taxon>Ecdysozoa</taxon>
        <taxon>Arthropoda</taxon>
        <taxon>Chelicerata</taxon>
        <taxon>Arachnida</taxon>
        <taxon>Acari</taxon>
        <taxon>Parasitiformes</taxon>
        <taxon>Ixodida</taxon>
        <taxon>Ixodoidea</taxon>
        <taxon>Ixodidae</taxon>
        <taxon>Haemaphysalinae</taxon>
        <taxon>Haemaphysalis</taxon>
    </lineage>
</organism>
<comment type="caution">
    <text evidence="2">The sequence shown here is derived from an EMBL/GenBank/DDBJ whole genome shotgun (WGS) entry which is preliminary data.</text>
</comment>
<dbReference type="VEuPathDB" id="VectorBase:HLOH_058244"/>
<evidence type="ECO:0000259" key="1">
    <source>
        <dbReference type="Pfam" id="PF01431"/>
    </source>
</evidence>
<dbReference type="InterPro" id="IPR042089">
    <property type="entry name" value="Peptidase_M13_dom_2"/>
</dbReference>
<dbReference type="EMBL" id="JABSTR010000005">
    <property type="protein sequence ID" value="KAH9370492.1"/>
    <property type="molecule type" value="Genomic_DNA"/>
</dbReference>